<protein>
    <recommendedName>
        <fullName evidence="8">Major facilitator superfamily (MFS) profile domain-containing protein</fullName>
    </recommendedName>
</protein>
<comment type="subcellular location">
    <subcellularLocation>
        <location evidence="1">Membrane</location>
        <topology evidence="1">Multi-pass membrane protein</topology>
    </subcellularLocation>
</comment>
<sequence>MSKISMKEWLKRRSRTTKIFYLTNLALGIEYSLTFATLYVYLKDVLHVADENLNSFYSAISGLYVFVQILSSLILSKVFEQNRRLRLMFFIINVLTIIGNVLYTIPSSPYMLLAGRFISGAGGAIQPIMMSELAKSYSPDELIDKLSPMALSLALGLTLGPSINFAFVHADFWFFGVHIVFANGSGLVLTFLFLMLLFISIFFVSDLSREYDLRDSTTNLKENSENLDIMKTTKALLTNIDIVLIFLFSFNLFLAYVTFDCWIPMVVVDVLQWEPREINSVLTGSGVVLILVFLYISYKSPGKERLFQYTLLAFTGIGVCYGCFLYFSLKIENLKLNVGMWVLYTISVASMQFMDIFFLDTLAEMVPSTMQAYSESVRIACSRTGAVVGLFTAAFTFRYLYKYCLLCIIFNTLLFSIFISRGKFFKEPSSIFLEITYAEIL</sequence>
<evidence type="ECO:0000313" key="6">
    <source>
        <dbReference type="EnsemblMetazoa" id="CLYHEMP001241.1"/>
    </source>
</evidence>
<dbReference type="EnsemblMetazoa" id="CLYHEMT001241.1">
    <property type="protein sequence ID" value="CLYHEMP001241.1"/>
    <property type="gene ID" value="CLYHEMG001241"/>
</dbReference>
<evidence type="ECO:0000313" key="7">
    <source>
        <dbReference type="Proteomes" id="UP000594262"/>
    </source>
</evidence>
<dbReference type="PANTHER" id="PTHR23510:SF16">
    <property type="entry name" value="MAJOR FACILITATOR SUPERFAMILY (MFS) PROFILE DOMAIN-CONTAINING PROTEIN"/>
    <property type="match status" value="1"/>
</dbReference>
<keyword evidence="3 5" id="KW-1133">Transmembrane helix</keyword>
<keyword evidence="7" id="KW-1185">Reference proteome</keyword>
<feature type="transmembrane region" description="Helical" evidence="5">
    <location>
        <begin position="236"/>
        <end position="258"/>
    </location>
</feature>
<feature type="transmembrane region" description="Helical" evidence="5">
    <location>
        <begin position="341"/>
        <end position="363"/>
    </location>
</feature>
<dbReference type="InterPro" id="IPR036259">
    <property type="entry name" value="MFS_trans_sf"/>
</dbReference>
<dbReference type="InterPro" id="IPR051068">
    <property type="entry name" value="MFS_Domain-Containing_Protein"/>
</dbReference>
<proteinExistence type="predicted"/>
<evidence type="ECO:0000256" key="4">
    <source>
        <dbReference type="ARBA" id="ARBA00023136"/>
    </source>
</evidence>
<dbReference type="Proteomes" id="UP000594262">
    <property type="component" value="Unplaced"/>
</dbReference>
<dbReference type="OrthoDB" id="370281at2759"/>
<feature type="transmembrane region" description="Helical" evidence="5">
    <location>
        <begin position="400"/>
        <end position="419"/>
    </location>
</feature>
<dbReference type="CDD" id="cd06174">
    <property type="entry name" value="MFS"/>
    <property type="match status" value="1"/>
</dbReference>
<feature type="transmembrane region" description="Helical" evidence="5">
    <location>
        <begin position="278"/>
        <end position="297"/>
    </location>
</feature>
<dbReference type="AlphaFoldDB" id="A0A7M5UMD3"/>
<feature type="transmembrane region" description="Helical" evidence="5">
    <location>
        <begin position="54"/>
        <end position="75"/>
    </location>
</feature>
<evidence type="ECO:0000256" key="5">
    <source>
        <dbReference type="SAM" id="Phobius"/>
    </source>
</evidence>
<dbReference type="GO" id="GO:0022857">
    <property type="term" value="F:transmembrane transporter activity"/>
    <property type="evidence" value="ECO:0007669"/>
    <property type="project" value="InterPro"/>
</dbReference>
<evidence type="ECO:0000256" key="1">
    <source>
        <dbReference type="ARBA" id="ARBA00004141"/>
    </source>
</evidence>
<evidence type="ECO:0008006" key="8">
    <source>
        <dbReference type="Google" id="ProtNLM"/>
    </source>
</evidence>
<feature type="transmembrane region" description="Helical" evidence="5">
    <location>
        <begin position="309"/>
        <end position="329"/>
    </location>
</feature>
<feature type="transmembrane region" description="Helical" evidence="5">
    <location>
        <begin position="150"/>
        <end position="167"/>
    </location>
</feature>
<dbReference type="SUPFAM" id="SSF103473">
    <property type="entry name" value="MFS general substrate transporter"/>
    <property type="match status" value="1"/>
</dbReference>
<feature type="transmembrane region" description="Helical" evidence="5">
    <location>
        <begin position="21"/>
        <end position="42"/>
    </location>
</feature>
<name>A0A7M5UMD3_9CNID</name>
<keyword evidence="2 5" id="KW-0812">Transmembrane</keyword>
<dbReference type="PANTHER" id="PTHR23510">
    <property type="entry name" value="INNER MEMBRANE TRANSPORT PROTEIN YAJR"/>
    <property type="match status" value="1"/>
</dbReference>
<feature type="transmembrane region" description="Helical" evidence="5">
    <location>
        <begin position="87"/>
        <end position="105"/>
    </location>
</feature>
<accession>A0A7M5UMD3</accession>
<dbReference type="Pfam" id="PF07690">
    <property type="entry name" value="MFS_1"/>
    <property type="match status" value="1"/>
</dbReference>
<keyword evidence="4 5" id="KW-0472">Membrane</keyword>
<evidence type="ECO:0000256" key="3">
    <source>
        <dbReference type="ARBA" id="ARBA00022989"/>
    </source>
</evidence>
<dbReference type="InterPro" id="IPR011701">
    <property type="entry name" value="MFS"/>
</dbReference>
<dbReference type="GO" id="GO:0016020">
    <property type="term" value="C:membrane"/>
    <property type="evidence" value="ECO:0007669"/>
    <property type="project" value="UniProtKB-SubCell"/>
</dbReference>
<evidence type="ECO:0000256" key="2">
    <source>
        <dbReference type="ARBA" id="ARBA00022692"/>
    </source>
</evidence>
<dbReference type="Gene3D" id="1.20.1250.20">
    <property type="entry name" value="MFS general substrate transporter like domains"/>
    <property type="match status" value="1"/>
</dbReference>
<reference evidence="6" key="1">
    <citation type="submission" date="2021-01" db="UniProtKB">
        <authorList>
            <consortium name="EnsemblMetazoa"/>
        </authorList>
    </citation>
    <scope>IDENTIFICATION</scope>
</reference>
<organism evidence="6 7">
    <name type="scientific">Clytia hemisphaerica</name>
    <dbReference type="NCBI Taxonomy" id="252671"/>
    <lineage>
        <taxon>Eukaryota</taxon>
        <taxon>Metazoa</taxon>
        <taxon>Cnidaria</taxon>
        <taxon>Hydrozoa</taxon>
        <taxon>Hydroidolina</taxon>
        <taxon>Leptothecata</taxon>
        <taxon>Obeliida</taxon>
        <taxon>Clytiidae</taxon>
        <taxon>Clytia</taxon>
    </lineage>
</organism>
<feature type="transmembrane region" description="Helical" evidence="5">
    <location>
        <begin position="173"/>
        <end position="204"/>
    </location>
</feature>